<dbReference type="PANTHER" id="PTHR46148">
    <property type="entry name" value="CHROMO DOMAIN-CONTAINING PROTEIN"/>
    <property type="match status" value="1"/>
</dbReference>
<evidence type="ECO:0000313" key="3">
    <source>
        <dbReference type="Proteomes" id="UP000325315"/>
    </source>
</evidence>
<dbReference type="AlphaFoldDB" id="A0A5B6W6X6"/>
<name>A0A5B6W6X6_9ROSI</name>
<feature type="domain" description="Tf2-1-like SH3-like" evidence="1">
    <location>
        <begin position="135"/>
        <end position="189"/>
    </location>
</feature>
<dbReference type="InterPro" id="IPR056924">
    <property type="entry name" value="SH3_Tf2-1"/>
</dbReference>
<comment type="caution">
    <text evidence="2">The sequence shown here is derived from an EMBL/GenBank/DDBJ whole genome shotgun (WGS) entry which is preliminary data.</text>
</comment>
<sequence>MHILFPCVWIIHWRNWQSYMLQKLSDYTGCRCRLFLIKIHDLVLDSGVNNRKLWAPNYILVFRENFFCWLTLCIITITDQVLKCPRTKLCIVKSTELSEKKLFETNLIRAIEEKFRKSYTDLKRKDIEFQVSDIKKVLLFGQKEKLSPRFIRPYEIIERIGLVAYHLALPSELQKIHNVFHVSMLRRYRSDPSHMISLADVKIQPDMLYSEETVKTLAKEVKEL</sequence>
<organism evidence="2 3">
    <name type="scientific">Gossypium australe</name>
    <dbReference type="NCBI Taxonomy" id="47621"/>
    <lineage>
        <taxon>Eukaryota</taxon>
        <taxon>Viridiplantae</taxon>
        <taxon>Streptophyta</taxon>
        <taxon>Embryophyta</taxon>
        <taxon>Tracheophyta</taxon>
        <taxon>Spermatophyta</taxon>
        <taxon>Magnoliopsida</taxon>
        <taxon>eudicotyledons</taxon>
        <taxon>Gunneridae</taxon>
        <taxon>Pentapetalae</taxon>
        <taxon>rosids</taxon>
        <taxon>malvids</taxon>
        <taxon>Malvales</taxon>
        <taxon>Malvaceae</taxon>
        <taxon>Malvoideae</taxon>
        <taxon>Gossypium</taxon>
    </lineage>
</organism>
<accession>A0A5B6W6X6</accession>
<dbReference type="Pfam" id="PF24626">
    <property type="entry name" value="SH3_Tf2-1"/>
    <property type="match status" value="1"/>
</dbReference>
<reference evidence="2" key="1">
    <citation type="submission" date="2019-08" db="EMBL/GenBank/DDBJ databases">
        <authorList>
            <person name="Liu F."/>
        </authorList>
    </citation>
    <scope>NUCLEOTIDE SEQUENCE [LARGE SCALE GENOMIC DNA]</scope>
    <source>
        <strain evidence="2">PA1801</strain>
        <tissue evidence="2">Leaf</tissue>
    </source>
</reference>
<proteinExistence type="predicted"/>
<gene>
    <name evidence="2" type="ORF">EPI10_011299</name>
</gene>
<evidence type="ECO:0000313" key="2">
    <source>
        <dbReference type="EMBL" id="KAA3477411.1"/>
    </source>
</evidence>
<evidence type="ECO:0000259" key="1">
    <source>
        <dbReference type="Pfam" id="PF24626"/>
    </source>
</evidence>
<protein>
    <submittedName>
        <fullName evidence="2">DNA/RNA polymerases superfamily protein</fullName>
    </submittedName>
</protein>
<dbReference type="PANTHER" id="PTHR46148:SF44">
    <property type="entry name" value="GAG-POL POLYPROTEIN"/>
    <property type="match status" value="1"/>
</dbReference>
<keyword evidence="3" id="KW-1185">Reference proteome</keyword>
<dbReference type="OrthoDB" id="998764at2759"/>
<dbReference type="Proteomes" id="UP000325315">
    <property type="component" value="Unassembled WGS sequence"/>
</dbReference>
<dbReference type="EMBL" id="SMMG02000004">
    <property type="protein sequence ID" value="KAA3477411.1"/>
    <property type="molecule type" value="Genomic_DNA"/>
</dbReference>